<evidence type="ECO:0000313" key="3">
    <source>
        <dbReference type="Proteomes" id="UP000695022"/>
    </source>
</evidence>
<dbReference type="Pfam" id="PF00612">
    <property type="entry name" value="IQ"/>
    <property type="match status" value="1"/>
</dbReference>
<keyword evidence="3" id="KW-1185">Reference proteome</keyword>
<gene>
    <name evidence="4" type="primary">LOC106813197</name>
</gene>
<dbReference type="InterPro" id="IPR038752">
    <property type="entry name" value="IQCH"/>
</dbReference>
<evidence type="ECO:0000256" key="1">
    <source>
        <dbReference type="SAM" id="MobiDB-lite"/>
    </source>
</evidence>
<dbReference type="PANTHER" id="PTHR14465">
    <property type="entry name" value="IQ DOMAIN-CONTAINING PROTEIN H"/>
    <property type="match status" value="1"/>
</dbReference>
<name>A0ABM1EKM8_PRICU</name>
<protein>
    <submittedName>
        <fullName evidence="4">IQ domain-containing protein H-like</fullName>
    </submittedName>
</protein>
<proteinExistence type="predicted"/>
<feature type="region of interest" description="Disordered" evidence="1">
    <location>
        <begin position="954"/>
        <end position="973"/>
    </location>
</feature>
<dbReference type="Proteomes" id="UP000695022">
    <property type="component" value="Unplaced"/>
</dbReference>
<feature type="compositionally biased region" description="Basic and acidic residues" evidence="1">
    <location>
        <begin position="114"/>
        <end position="134"/>
    </location>
</feature>
<feature type="region of interest" description="Disordered" evidence="1">
    <location>
        <begin position="113"/>
        <end position="134"/>
    </location>
</feature>
<dbReference type="PANTHER" id="PTHR14465:SF0">
    <property type="entry name" value="IQ DOMAIN-CONTAINING PROTEIN H"/>
    <property type="match status" value="1"/>
</dbReference>
<feature type="domain" description="IQCH-like ATP-grasp" evidence="2">
    <location>
        <begin position="680"/>
        <end position="942"/>
    </location>
</feature>
<dbReference type="InterPro" id="IPR000048">
    <property type="entry name" value="IQ_motif_EF-hand-BS"/>
</dbReference>
<organism evidence="3 4">
    <name type="scientific">Priapulus caudatus</name>
    <name type="common">Priapulid worm</name>
    <dbReference type="NCBI Taxonomy" id="37621"/>
    <lineage>
        <taxon>Eukaryota</taxon>
        <taxon>Metazoa</taxon>
        <taxon>Ecdysozoa</taxon>
        <taxon>Scalidophora</taxon>
        <taxon>Priapulida</taxon>
        <taxon>Priapulimorpha</taxon>
        <taxon>Priapulimorphida</taxon>
        <taxon>Priapulidae</taxon>
        <taxon>Priapulus</taxon>
    </lineage>
</organism>
<sequence length="1102" mass="122631">MSVVPEKPLAIEAFAVGHSNTAADPVSNRAGIVRLLAEIREDFRQLHSEAESVDNADNRITKLLESFERARRSFSDKTESISRILSSQVSVLPPPLPVTALVKYRAPEYFQFKTPRDETSEKSSATADRDEIKDSPSALVVDRHVLRDAQIAGSSGHREVVLHRFNVQLPTIKRRQRSADGNNDALVLVPTASTDASLSCDERPNTLVAPPHGVLRDAGGATGKQGGITPASTELLLDSNPLKRRLAVLHPLKERAETRGLSPMHEHSDVTSAKLDLRSWIHFKVAARGANVAGQAEAQLQRVAAAGQSEGKSVARRRAAPTPVCPPNSCMLSLSAASEPHTLVIQDGRLCQTKEYESYRETQTRWDAIGVVLCQLQQLLSEYSVPIAHVCGERLTQAALAWEACSEKRRIPAEELLSVVNNVDDVRQLVGDRRRRYVGVAGHAMAATKLQAAVRCFLARRRYGRHRQQQWAASVIALSWMTCVKMTRIKQQLTRARREQVDFFRHQAELLREAWPRVARAKRVIIHIPSIGALQNIRDTIDDFSVRQNMQVGRLAEISNPDVDVLYISPMEWDEYVTDYYRNMLSVPVDDGPYALLEGPADDITDEADYRFRIFVPEAVREFPNHRMCVASLLKYSPKTLRRIKSFIRGREAYIVPGVMHQDDLEIAEVLNVPILGTEPQVAQLYGSKSGARRIFQAAGAPCAPGMCDVYTSEELYDKLAHLIVNNLSVKRWLFKINMEIDGRGTAYCDVTSHLACDAWLRSEAARYGATWRQPWAQEAAVDRVRGELAAILESHARPVVESLYPTWRKFSEVLLGKGGVLEAYPPSDDVTNLTADVLVAPDGRVQLLVAGDQLHAESSLRCWGTSVPQCSVEPAELNSCCQRIGEACRKRRIVGYISIDFATFVDPASGEQRMWATDLDVGYSEHLANFELLRHLTGARLCTDTHTLSVEFRPPPSGRRVRRGRASKPPPPLVQQRYAVLSSRLHHSNLAVVHYSVFFQLCRANGMGFSTNDKRGTVLMLLDSFGREHLGMFTVANTLQRALSIFGRNLATLHREISSPEMQGETNFLLGARDIDAILGQTLENELDAANTQSEAVTNSY</sequence>
<dbReference type="Pfam" id="PF24923">
    <property type="entry name" value="ATP-grasp_IQCH"/>
    <property type="match status" value="1"/>
</dbReference>
<evidence type="ECO:0000259" key="2">
    <source>
        <dbReference type="Pfam" id="PF24923"/>
    </source>
</evidence>
<reference evidence="4" key="1">
    <citation type="submission" date="2025-08" db="UniProtKB">
        <authorList>
            <consortium name="RefSeq"/>
        </authorList>
    </citation>
    <scope>IDENTIFICATION</scope>
</reference>
<accession>A0ABM1EKM8</accession>
<dbReference type="GeneID" id="106813197"/>
<dbReference type="PROSITE" id="PS50096">
    <property type="entry name" value="IQ"/>
    <property type="match status" value="1"/>
</dbReference>
<evidence type="ECO:0000313" key="4">
    <source>
        <dbReference type="RefSeq" id="XP_014672749.1"/>
    </source>
</evidence>
<dbReference type="InterPro" id="IPR056855">
    <property type="entry name" value="ATP-grasp_IQCH"/>
</dbReference>
<dbReference type="RefSeq" id="XP_014672749.1">
    <property type="nucleotide sequence ID" value="XM_014817263.1"/>
</dbReference>